<feature type="transmembrane region" description="Helical" evidence="1">
    <location>
        <begin position="15"/>
        <end position="35"/>
    </location>
</feature>
<sequence length="66" mass="7561">MFHLVGSQQFVNRRYWLNQLFVVFIFIQLESGLCFHKHQCSISSNGGAVGVALVWIVGLAWCMFIL</sequence>
<evidence type="ECO:0000313" key="2">
    <source>
        <dbReference type="EMBL" id="KAJ4497851.1"/>
    </source>
</evidence>
<keyword evidence="1" id="KW-0812">Transmembrane</keyword>
<evidence type="ECO:0008006" key="4">
    <source>
        <dbReference type="Google" id="ProtNLM"/>
    </source>
</evidence>
<evidence type="ECO:0000256" key="1">
    <source>
        <dbReference type="SAM" id="Phobius"/>
    </source>
</evidence>
<dbReference type="Proteomes" id="UP001150217">
    <property type="component" value="Unassembled WGS sequence"/>
</dbReference>
<protein>
    <recommendedName>
        <fullName evidence="4">Chitin synthase export chaperone</fullName>
    </recommendedName>
</protein>
<name>A0ABQ8VNJ9_9AGAR</name>
<comment type="caution">
    <text evidence="2">The sequence shown here is derived from an EMBL/GenBank/DDBJ whole genome shotgun (WGS) entry which is preliminary data.</text>
</comment>
<evidence type="ECO:0000313" key="3">
    <source>
        <dbReference type="Proteomes" id="UP001150217"/>
    </source>
</evidence>
<proteinExistence type="predicted"/>
<gene>
    <name evidence="2" type="ORF">C8R41DRAFT_821362</name>
</gene>
<organism evidence="2 3">
    <name type="scientific">Lentinula lateritia</name>
    <dbReference type="NCBI Taxonomy" id="40482"/>
    <lineage>
        <taxon>Eukaryota</taxon>
        <taxon>Fungi</taxon>
        <taxon>Dikarya</taxon>
        <taxon>Basidiomycota</taxon>
        <taxon>Agaricomycotina</taxon>
        <taxon>Agaricomycetes</taxon>
        <taxon>Agaricomycetidae</taxon>
        <taxon>Agaricales</taxon>
        <taxon>Marasmiineae</taxon>
        <taxon>Omphalotaceae</taxon>
        <taxon>Lentinula</taxon>
    </lineage>
</organism>
<keyword evidence="1" id="KW-0472">Membrane</keyword>
<accession>A0ABQ8VNJ9</accession>
<dbReference type="EMBL" id="JANVFT010000019">
    <property type="protein sequence ID" value="KAJ4497851.1"/>
    <property type="molecule type" value="Genomic_DNA"/>
</dbReference>
<keyword evidence="1" id="KW-1133">Transmembrane helix</keyword>
<reference evidence="2" key="1">
    <citation type="submission" date="2022-08" db="EMBL/GenBank/DDBJ databases">
        <title>A Global Phylogenomic Analysis of the Shiitake Genus Lentinula.</title>
        <authorList>
            <consortium name="DOE Joint Genome Institute"/>
            <person name="Sierra-Patev S."/>
            <person name="Min B."/>
            <person name="Naranjo-Ortiz M."/>
            <person name="Looney B."/>
            <person name="Konkel Z."/>
            <person name="Slot J.C."/>
            <person name="Sakamoto Y."/>
            <person name="Steenwyk J.L."/>
            <person name="Rokas A."/>
            <person name="Carro J."/>
            <person name="Camarero S."/>
            <person name="Ferreira P."/>
            <person name="Molpeceres G."/>
            <person name="Ruiz-Duenas F.J."/>
            <person name="Serrano A."/>
            <person name="Henrissat B."/>
            <person name="Drula E."/>
            <person name="Hughes K.W."/>
            <person name="Mata J.L."/>
            <person name="Ishikawa N.K."/>
            <person name="Vargas-Isla R."/>
            <person name="Ushijima S."/>
            <person name="Smith C.A."/>
            <person name="Ahrendt S."/>
            <person name="Andreopoulos W."/>
            <person name="He G."/>
            <person name="Labutti K."/>
            <person name="Lipzen A."/>
            <person name="Ng V."/>
            <person name="Riley R."/>
            <person name="Sandor L."/>
            <person name="Barry K."/>
            <person name="Martinez A.T."/>
            <person name="Xiao Y."/>
            <person name="Gibbons J.G."/>
            <person name="Terashima K."/>
            <person name="Grigoriev I.V."/>
            <person name="Hibbett D.S."/>
        </authorList>
    </citation>
    <scope>NUCLEOTIDE SEQUENCE</scope>
    <source>
        <strain evidence="2">RHP3577 ss4</strain>
    </source>
</reference>
<feature type="transmembrane region" description="Helical" evidence="1">
    <location>
        <begin position="47"/>
        <end position="65"/>
    </location>
</feature>
<keyword evidence="3" id="KW-1185">Reference proteome</keyword>